<dbReference type="SUPFAM" id="SSF52518">
    <property type="entry name" value="Thiamin diphosphate-binding fold (THDP-binding)"/>
    <property type="match status" value="2"/>
</dbReference>
<dbReference type="Pfam" id="PF01855">
    <property type="entry name" value="POR_N"/>
    <property type="match status" value="1"/>
</dbReference>
<dbReference type="Gene3D" id="3.30.70.20">
    <property type="match status" value="1"/>
</dbReference>
<dbReference type="Gene3D" id="3.40.920.10">
    <property type="entry name" value="Pyruvate-ferredoxin oxidoreductase, PFOR, domain III"/>
    <property type="match status" value="1"/>
</dbReference>
<gene>
    <name evidence="9" type="ORF">OO17_21835</name>
</gene>
<dbReference type="Gene3D" id="3.40.50.970">
    <property type="match status" value="2"/>
</dbReference>
<evidence type="ECO:0000313" key="10">
    <source>
        <dbReference type="Proteomes" id="UP000032515"/>
    </source>
</evidence>
<evidence type="ECO:0000256" key="1">
    <source>
        <dbReference type="ARBA" id="ARBA00022448"/>
    </source>
</evidence>
<dbReference type="PANTHER" id="PTHR32154:SF0">
    <property type="entry name" value="PYRUVATE-FLAVODOXIN OXIDOREDUCTASE-RELATED"/>
    <property type="match status" value="1"/>
</dbReference>
<reference evidence="9 10" key="1">
    <citation type="submission" date="2014-11" db="EMBL/GenBank/DDBJ databases">
        <title>Genomics and ecophysiology of heterotrophic nitrogen fixing bacteria isolated from estuarine surface water.</title>
        <authorList>
            <person name="Bentzon-Tilia M."/>
            <person name="Severin I."/>
            <person name="Hansen L.H."/>
            <person name="Riemann L."/>
        </authorList>
    </citation>
    <scope>NUCLEOTIDE SEQUENCE [LARGE SCALE GENOMIC DNA]</scope>
    <source>
        <strain evidence="9 10">BAL398</strain>
    </source>
</reference>
<dbReference type="EMBL" id="JXXE01000476">
    <property type="protein sequence ID" value="KIZ38977.1"/>
    <property type="molecule type" value="Genomic_DNA"/>
</dbReference>
<dbReference type="PROSITE" id="PS00198">
    <property type="entry name" value="4FE4S_FER_1"/>
    <property type="match status" value="2"/>
</dbReference>
<keyword evidence="6" id="KW-0408">Iron</keyword>
<dbReference type="Pfam" id="PF01558">
    <property type="entry name" value="POR"/>
    <property type="match status" value="1"/>
</dbReference>
<dbReference type="GO" id="GO:0030976">
    <property type="term" value="F:thiamine pyrophosphate binding"/>
    <property type="evidence" value="ECO:0007669"/>
    <property type="project" value="InterPro"/>
</dbReference>
<comment type="caution">
    <text evidence="9">The sequence shown here is derived from an EMBL/GenBank/DDBJ whole genome shotgun (WGS) entry which is preliminary data.</text>
</comment>
<dbReference type="SUPFAM" id="SSF54862">
    <property type="entry name" value="4Fe-4S ferredoxins"/>
    <property type="match status" value="1"/>
</dbReference>
<name>A0A0D7EHG7_RHOPL</name>
<dbReference type="GO" id="GO:0006979">
    <property type="term" value="P:response to oxidative stress"/>
    <property type="evidence" value="ECO:0007669"/>
    <property type="project" value="TreeGrafter"/>
</dbReference>
<dbReference type="InterPro" id="IPR029061">
    <property type="entry name" value="THDP-binding"/>
</dbReference>
<proteinExistence type="predicted"/>
<feature type="domain" description="4Fe-4S ferredoxin-type" evidence="8">
    <location>
        <begin position="969"/>
        <end position="999"/>
    </location>
</feature>
<dbReference type="PANTHER" id="PTHR32154">
    <property type="entry name" value="PYRUVATE-FLAVODOXIN OXIDOREDUCTASE-RELATED"/>
    <property type="match status" value="1"/>
</dbReference>
<dbReference type="GO" id="GO:0051539">
    <property type="term" value="F:4 iron, 4 sulfur cluster binding"/>
    <property type="evidence" value="ECO:0007669"/>
    <property type="project" value="UniProtKB-KW"/>
</dbReference>
<keyword evidence="1" id="KW-0813">Transport</keyword>
<dbReference type="SUPFAM" id="SSF52922">
    <property type="entry name" value="TK C-terminal domain-like"/>
    <property type="match status" value="1"/>
</dbReference>
<dbReference type="OrthoDB" id="9794954at2"/>
<dbReference type="PROSITE" id="PS51379">
    <property type="entry name" value="4FE4S_FER_2"/>
    <property type="match status" value="2"/>
</dbReference>
<feature type="domain" description="4Fe-4S ferredoxin-type" evidence="8">
    <location>
        <begin position="838"/>
        <end position="868"/>
    </location>
</feature>
<keyword evidence="9" id="KW-0670">Pyruvate</keyword>
<dbReference type="Pfam" id="PF12837">
    <property type="entry name" value="Fer4_6"/>
    <property type="match status" value="1"/>
</dbReference>
<evidence type="ECO:0000256" key="7">
    <source>
        <dbReference type="ARBA" id="ARBA00023014"/>
    </source>
</evidence>
<dbReference type="CDD" id="cd07034">
    <property type="entry name" value="TPP_PYR_PFOR_IOR-alpha_like"/>
    <property type="match status" value="1"/>
</dbReference>
<dbReference type="GO" id="GO:0046872">
    <property type="term" value="F:metal ion binding"/>
    <property type="evidence" value="ECO:0007669"/>
    <property type="project" value="UniProtKB-KW"/>
</dbReference>
<dbReference type="Gene3D" id="3.40.50.920">
    <property type="match status" value="1"/>
</dbReference>
<dbReference type="Pfam" id="PF02775">
    <property type="entry name" value="TPP_enzyme_C"/>
    <property type="match status" value="1"/>
</dbReference>
<evidence type="ECO:0000313" key="9">
    <source>
        <dbReference type="EMBL" id="KIZ38977.1"/>
    </source>
</evidence>
<dbReference type="InterPro" id="IPR050722">
    <property type="entry name" value="Pyruvate:ferred/Flavod_OxRd"/>
</dbReference>
<dbReference type="InterPro" id="IPR017896">
    <property type="entry name" value="4Fe4S_Fe-S-bd"/>
</dbReference>
<keyword evidence="5" id="KW-0560">Oxidoreductase</keyword>
<dbReference type="PATRIC" id="fig|1076.23.peg.5130"/>
<dbReference type="InterPro" id="IPR002880">
    <property type="entry name" value="Pyrv_Fd/Flavodoxin_OxRdtase_N"/>
</dbReference>
<dbReference type="RefSeq" id="WP_044415565.1">
    <property type="nucleotide sequence ID" value="NZ_JXXE01000476.1"/>
</dbReference>
<keyword evidence="4" id="KW-0249">Electron transport</keyword>
<dbReference type="STRING" id="1421013.GCA_000504425_02581"/>
<dbReference type="InterPro" id="IPR002869">
    <property type="entry name" value="Pyrv_flavodox_OxRed_cen"/>
</dbReference>
<dbReference type="SUPFAM" id="SSF53323">
    <property type="entry name" value="Pyruvate-ferredoxin oxidoreductase, PFOR, domain III"/>
    <property type="match status" value="1"/>
</dbReference>
<dbReference type="GO" id="GO:0016903">
    <property type="term" value="F:oxidoreductase activity, acting on the aldehyde or oxo group of donors"/>
    <property type="evidence" value="ECO:0007669"/>
    <property type="project" value="InterPro"/>
</dbReference>
<keyword evidence="2" id="KW-0004">4Fe-4S</keyword>
<dbReference type="Proteomes" id="UP000032515">
    <property type="component" value="Unassembled WGS sequence"/>
</dbReference>
<evidence type="ECO:0000259" key="8">
    <source>
        <dbReference type="PROSITE" id="PS51379"/>
    </source>
</evidence>
<evidence type="ECO:0000256" key="6">
    <source>
        <dbReference type="ARBA" id="ARBA00023004"/>
    </source>
</evidence>
<dbReference type="InterPro" id="IPR009014">
    <property type="entry name" value="Transketo_C/PFOR_II"/>
</dbReference>
<sequence>MNAKYPGLPSVIHGNGAVAQVMGHVCGGVIGYPITPSTEISEIYEAFRSAGGCNVWGKHPFFFEPEGEHSAQSGALGAALTGGKFVSNASSSQGILYGLESHYVTVGKKVGGFVLQVAARVVSKHSLNVMAGHDDVYALLSSGYTILFGANPQEAADLAAISYKVSATSLIPVANAMDGFATSHMLSEALMPEPELLREFLGDPAGRIKCPTVAQEMLFGAKGRVFQLKQYLARHEGDFIACDLTKLKLHLDSHADAIESDNDGALIGATLDYVPEELRGQWKRQWINAPEKGTRQLVPALVDIDNPGLTGGVQNQPDFQAGAVDHRTHFANAVPRFVNEAMAEFSALTGREYRPVMTYMCDDADTVLVGLGSVTDDAEAVATYLRSQGKKVGVVAIKLLQPFPEAELVAALAGKKAVTVLERSEVTALTQFVTQALCKARENADGVRHAGIPPIDKLPKLTTAIFGLGAHDLQPRHLIAAYKNMENPTTNAPFVYLGTQFFTKTPSPRMAVLQDRLKAAYPETQFMALSTEDNPSLLPASAFRIRFHSIGGYGTIASGKLLTDILAGVLELHSKSAPKYGSEKSGSPTNYYITLSPEPIKITNAELEDVEIVISPDHKVFVHTSPLRGLVDGGTFILQSNLPALEVWRELPASARNTIRDKNIRFFVIDAFAVAKQHAPTAELETRMMGIAFIGAVCGHVDRVVADTSQDVILTKIRQQIAKKFGAKGGPVVEGNMAVIREGLEATHQVDYDAPEFRAAEVKPAAKTSHNVSTSAAMCRIAAPASAAGFLDPQYYDDVMAAPFRDGTIADAPVLPGVGLFMPAGSAAMKDKGLFRRNVPEFNPDLCTGCLECALVCPDAAIPNAVHDIHELLTTAIGQLDIAPAQQDALRGQVPALTEAIREIYRSSKENRTLHDVVAQVAATSDTDNATLKRNLSKLAAALQVYPVARTRPFFDAMEKSQPGSGGLYSVSVDPWKCSGCLECIEVCGPGALVDREQDEPLLETLQTRFEFLSRMPNTPARFFDGATSAGGETKRLMLDRANYYATTGGHGACRGCGEVTAIRLVTSTNHAIHDKRRRDHTRELEALIDQLAAKRDAVAADTERCARIDRTLKTLEKRLYLYESGPTGNGPSGMVIANATGCSSVYASTFPFNPYTDPWVNSLFQDAPAIAKGLFEGLTSAASDDFRALRIARLELADAYDPAVHDEVLRYFGWGQFTPQERALLPTVLSLGGDGATYDIGFGALSRLLATKTPVKVVVLNTGAYSNTGGQTSTASLTGQDSDLSRYGVANHGKQESRKELGLIAAFHPNVFVVQTATSLQGHFLKNVMEFLNVTDSPAVLDVYTPCQAEHGIGDAVANRQARKAVESRMNPVFVHDPRRGANLRSKFSLDGNPEPDQDWASQSIEYVDDNGATQLLKTKVTPADFAFTEVRFKKQFKRLAKDADAVPVEDYVTLSAEQRVGKTPFIHATDADKHLVRYAVGDGVIQLVEERRKYWRTLQYLAGFEVRQIDENHRVELEALLQRYDESIKARESSLDSIARGMSELAASSNAPAAGGFAGLMAGLAPSATAPMAAVNAAKSANGAGAIPITINESDLDKCTNCKSCYQDVPEVFELTKIMVGGASKDVAHVIPNVFSKIKITPELTAKLNRAAANCDAEIIR</sequence>
<accession>A0A0D7EHG7</accession>
<dbReference type="Pfam" id="PF17147">
    <property type="entry name" value="PFOR_II"/>
    <property type="match status" value="1"/>
</dbReference>
<keyword evidence="7" id="KW-0411">Iron-sulfur</keyword>
<evidence type="ECO:0000256" key="5">
    <source>
        <dbReference type="ARBA" id="ARBA00023002"/>
    </source>
</evidence>
<dbReference type="InterPro" id="IPR033412">
    <property type="entry name" value="PFOR_II"/>
</dbReference>
<dbReference type="InterPro" id="IPR011766">
    <property type="entry name" value="TPP_enzyme_TPP-bd"/>
</dbReference>
<dbReference type="GO" id="GO:0044281">
    <property type="term" value="P:small molecule metabolic process"/>
    <property type="evidence" value="ECO:0007669"/>
    <property type="project" value="UniProtKB-ARBA"/>
</dbReference>
<keyword evidence="3" id="KW-0479">Metal-binding</keyword>
<evidence type="ECO:0000256" key="2">
    <source>
        <dbReference type="ARBA" id="ARBA00022485"/>
    </source>
</evidence>
<evidence type="ECO:0000256" key="3">
    <source>
        <dbReference type="ARBA" id="ARBA00022723"/>
    </source>
</evidence>
<dbReference type="InterPro" id="IPR019752">
    <property type="entry name" value="Pyrv/ketoisovalerate_OxRed_cat"/>
</dbReference>
<protein>
    <submittedName>
        <fullName evidence="9">Pyruvate-flavodoxin oxidoreductase</fullName>
    </submittedName>
</protein>
<evidence type="ECO:0000256" key="4">
    <source>
        <dbReference type="ARBA" id="ARBA00022982"/>
    </source>
</evidence>
<organism evidence="9 10">
    <name type="scientific">Rhodopseudomonas palustris</name>
    <dbReference type="NCBI Taxonomy" id="1076"/>
    <lineage>
        <taxon>Bacteria</taxon>
        <taxon>Pseudomonadati</taxon>
        <taxon>Pseudomonadota</taxon>
        <taxon>Alphaproteobacteria</taxon>
        <taxon>Hyphomicrobiales</taxon>
        <taxon>Nitrobacteraceae</taxon>
        <taxon>Rhodopseudomonas</taxon>
    </lineage>
</organism>
<dbReference type="InterPro" id="IPR017900">
    <property type="entry name" value="4Fe4S_Fe_S_CS"/>
</dbReference>